<feature type="region of interest" description="Disordered" evidence="3">
    <location>
        <begin position="207"/>
        <end position="243"/>
    </location>
</feature>
<proteinExistence type="inferred from homology"/>
<dbReference type="Proteomes" id="UP000226192">
    <property type="component" value="Unassembled WGS sequence"/>
</dbReference>
<protein>
    <recommendedName>
        <fullName evidence="6">Nucleosome assembly protein C36B7.08c</fullName>
    </recommendedName>
</protein>
<dbReference type="EMBL" id="NJET01000049">
    <property type="protein sequence ID" value="PHH63468.1"/>
    <property type="molecule type" value="Genomic_DNA"/>
</dbReference>
<comment type="similarity">
    <text evidence="1 2">Belongs to the nucleosome assembly protein (NAP) family.</text>
</comment>
<gene>
    <name evidence="4" type="ORF">CDD81_5847</name>
</gene>
<dbReference type="STRING" id="1399860.A0A2C5XI45"/>
<evidence type="ECO:0000256" key="1">
    <source>
        <dbReference type="ARBA" id="ARBA00009947"/>
    </source>
</evidence>
<dbReference type="PANTHER" id="PTHR11875">
    <property type="entry name" value="TESTIS-SPECIFIC Y-ENCODED PROTEIN"/>
    <property type="match status" value="1"/>
</dbReference>
<organism evidence="4 5">
    <name type="scientific">Ophiocordyceps australis</name>
    <dbReference type="NCBI Taxonomy" id="1399860"/>
    <lineage>
        <taxon>Eukaryota</taxon>
        <taxon>Fungi</taxon>
        <taxon>Dikarya</taxon>
        <taxon>Ascomycota</taxon>
        <taxon>Pezizomycotina</taxon>
        <taxon>Sordariomycetes</taxon>
        <taxon>Hypocreomycetidae</taxon>
        <taxon>Hypocreales</taxon>
        <taxon>Ophiocordycipitaceae</taxon>
        <taxon>Ophiocordyceps</taxon>
    </lineage>
</organism>
<feature type="compositionally biased region" description="Acidic residues" evidence="3">
    <location>
        <begin position="230"/>
        <end position="243"/>
    </location>
</feature>
<accession>A0A2C5XI45</accession>
<evidence type="ECO:0000256" key="2">
    <source>
        <dbReference type="RuleBase" id="RU003876"/>
    </source>
</evidence>
<dbReference type="GO" id="GO:0006334">
    <property type="term" value="P:nucleosome assembly"/>
    <property type="evidence" value="ECO:0007669"/>
    <property type="project" value="InterPro"/>
</dbReference>
<sequence>MSPEPESSVTYEMLEDLENEFQQVELDLIRHEAKLSKDLYGKREKIVAEIARFWPLVFEASPPDIDEYIQPSDAALLLGNLKSLSVERFELQEGDPRSVAIRFEFGDNEHFEDKILEKKFWWRHAKDGWSGLVSEPVDIKWKSEAMDLTGGMLSLARRVWQEDCAGKREVETEAKKLLKNKMSKTGLGGVSFFAWFGFRGRDVSAEESSEALKAEQDKRQARKGGKANDQEENDDNEDDADQDDEYKLEIFPTADDLAIAIADDLWPNAIKYFTQAQGQDVASDAWFESDGGEEEQDEANGQSDDDDDEADQGPPQKKRKA</sequence>
<comment type="caution">
    <text evidence="4">The sequence shown here is derived from an EMBL/GenBank/DDBJ whole genome shotgun (WGS) entry which is preliminary data.</text>
</comment>
<reference evidence="4 5" key="1">
    <citation type="submission" date="2017-06" db="EMBL/GenBank/DDBJ databases">
        <title>Ant-infecting Ophiocordyceps genomes reveal a high diversity of potential behavioral manipulation genes and a possible major role for enterotoxins.</title>
        <authorList>
            <person name="De Bekker C."/>
            <person name="Evans H.C."/>
            <person name="Brachmann A."/>
            <person name="Hughes D.P."/>
        </authorList>
    </citation>
    <scope>NUCLEOTIDE SEQUENCE [LARGE SCALE GENOMIC DNA]</scope>
    <source>
        <strain evidence="4 5">Map64</strain>
    </source>
</reference>
<feature type="compositionally biased region" description="Acidic residues" evidence="3">
    <location>
        <begin position="290"/>
        <end position="311"/>
    </location>
</feature>
<feature type="compositionally biased region" description="Basic and acidic residues" evidence="3">
    <location>
        <begin position="207"/>
        <end position="219"/>
    </location>
</feature>
<dbReference type="Pfam" id="PF00956">
    <property type="entry name" value="NAP"/>
    <property type="match status" value="1"/>
</dbReference>
<dbReference type="OrthoDB" id="19419at2759"/>
<evidence type="ECO:0000256" key="3">
    <source>
        <dbReference type="SAM" id="MobiDB-lite"/>
    </source>
</evidence>
<dbReference type="Gene3D" id="3.30.1120.90">
    <property type="entry name" value="Nucleosome assembly protein"/>
    <property type="match status" value="1"/>
</dbReference>
<dbReference type="InterPro" id="IPR002164">
    <property type="entry name" value="NAP_family"/>
</dbReference>
<dbReference type="AlphaFoldDB" id="A0A2C5XI45"/>
<feature type="region of interest" description="Disordered" evidence="3">
    <location>
        <begin position="277"/>
        <end position="321"/>
    </location>
</feature>
<evidence type="ECO:0000313" key="4">
    <source>
        <dbReference type="EMBL" id="PHH63468.1"/>
    </source>
</evidence>
<dbReference type="SUPFAM" id="SSF143113">
    <property type="entry name" value="NAP-like"/>
    <property type="match status" value="1"/>
</dbReference>
<keyword evidence="5" id="KW-1185">Reference proteome</keyword>
<dbReference type="GO" id="GO:0005634">
    <property type="term" value="C:nucleus"/>
    <property type="evidence" value="ECO:0007669"/>
    <property type="project" value="InterPro"/>
</dbReference>
<name>A0A2C5XI45_9HYPO</name>
<evidence type="ECO:0000313" key="5">
    <source>
        <dbReference type="Proteomes" id="UP000226192"/>
    </source>
</evidence>
<evidence type="ECO:0008006" key="6">
    <source>
        <dbReference type="Google" id="ProtNLM"/>
    </source>
</evidence>
<dbReference type="InterPro" id="IPR037231">
    <property type="entry name" value="NAP-like_sf"/>
</dbReference>